<evidence type="ECO:0000259" key="2">
    <source>
        <dbReference type="Pfam" id="PF05378"/>
    </source>
</evidence>
<dbReference type="GO" id="GO:0006749">
    <property type="term" value="P:glutathione metabolic process"/>
    <property type="evidence" value="ECO:0007669"/>
    <property type="project" value="TreeGrafter"/>
</dbReference>
<protein>
    <submittedName>
        <fullName evidence="4">Acetone carboxylase, beta subunit</fullName>
        <ecNumber evidence="4">6.4.1.6</ecNumber>
    </submittedName>
</protein>
<dbReference type="Pfam" id="PF19278">
    <property type="entry name" value="Hydant_A_C"/>
    <property type="match status" value="1"/>
</dbReference>
<dbReference type="PANTHER" id="PTHR11365">
    <property type="entry name" value="5-OXOPROLINASE RELATED"/>
    <property type="match status" value="1"/>
</dbReference>
<dbReference type="KEGG" id="sdf:ACG33_03915"/>
<keyword evidence="5" id="KW-1185">Reference proteome</keyword>
<evidence type="ECO:0000259" key="3">
    <source>
        <dbReference type="Pfam" id="PF19278"/>
    </source>
</evidence>
<dbReference type="GO" id="GO:0018710">
    <property type="term" value="F:acetone carboxylase activity"/>
    <property type="evidence" value="ECO:0007669"/>
    <property type="project" value="UniProtKB-EC"/>
</dbReference>
<dbReference type="AlphaFoldDB" id="A0A127F9I6"/>
<evidence type="ECO:0000313" key="4">
    <source>
        <dbReference type="EMBL" id="AMN46265.1"/>
    </source>
</evidence>
<dbReference type="Proteomes" id="UP000070250">
    <property type="component" value="Chromosome"/>
</dbReference>
<dbReference type="GO" id="GO:0017168">
    <property type="term" value="F:5-oxoprolinase (ATP-hydrolyzing) activity"/>
    <property type="evidence" value="ECO:0007669"/>
    <property type="project" value="TreeGrafter"/>
</dbReference>
<dbReference type="InterPro" id="IPR045079">
    <property type="entry name" value="Oxoprolinase-like"/>
</dbReference>
<feature type="domain" description="Hydantoinase/oxoprolinase N-terminal" evidence="2">
    <location>
        <begin position="8"/>
        <end position="198"/>
    </location>
</feature>
<name>A0A127F9I6_STEDE</name>
<dbReference type="PANTHER" id="PTHR11365:SF23">
    <property type="entry name" value="HYPOTHETICAL 5-OXOPROLINASE (EUROFUNG)-RELATED"/>
    <property type="match status" value="1"/>
</dbReference>
<organism evidence="4 5">
    <name type="scientific">Steroidobacter denitrificans</name>
    <dbReference type="NCBI Taxonomy" id="465721"/>
    <lineage>
        <taxon>Bacteria</taxon>
        <taxon>Pseudomonadati</taxon>
        <taxon>Pseudomonadota</taxon>
        <taxon>Gammaproteobacteria</taxon>
        <taxon>Steroidobacterales</taxon>
        <taxon>Steroidobacteraceae</taxon>
        <taxon>Steroidobacter</taxon>
    </lineage>
</organism>
<dbReference type="RefSeq" id="WP_066918882.1">
    <property type="nucleotide sequence ID" value="NZ_CP011971.1"/>
</dbReference>
<evidence type="ECO:0000313" key="5">
    <source>
        <dbReference type="Proteomes" id="UP000070250"/>
    </source>
</evidence>
<dbReference type="InterPro" id="IPR008040">
    <property type="entry name" value="Hydant_A_N"/>
</dbReference>
<dbReference type="InterPro" id="IPR002821">
    <property type="entry name" value="Hydantoinase_A"/>
</dbReference>
<dbReference type="GO" id="GO:0005829">
    <property type="term" value="C:cytosol"/>
    <property type="evidence" value="ECO:0007669"/>
    <property type="project" value="TreeGrafter"/>
</dbReference>
<accession>A0A127F9I6</accession>
<evidence type="ECO:0000259" key="1">
    <source>
        <dbReference type="Pfam" id="PF01968"/>
    </source>
</evidence>
<proteinExistence type="predicted"/>
<dbReference type="EC" id="6.4.1.6" evidence="4"/>
<reference evidence="4 5" key="1">
    <citation type="submission" date="2015-06" db="EMBL/GenBank/DDBJ databases">
        <title>A Comprehensive Approach to Explore the Metabolic and Phylogenetic Diversity of Bacterial Steroid Degradation in the Environment: Testosterone as an Example.</title>
        <authorList>
            <person name="Yang F.-C."/>
            <person name="Chen Y.-L."/>
            <person name="Yu C.-P."/>
            <person name="Tang S.-L."/>
            <person name="Wang P.-H."/>
            <person name="Ismail W."/>
            <person name="Wang C.-H."/>
            <person name="Yang C.-Y."/>
            <person name="Chiang Y.-R."/>
        </authorList>
    </citation>
    <scope>NUCLEOTIDE SEQUENCE [LARGE SCALE GENOMIC DNA]</scope>
    <source>
        <strain evidence="4 5">DSM 18526</strain>
    </source>
</reference>
<keyword evidence="4" id="KW-0436">Ligase</keyword>
<sequence length="714" mass="78826">MQRFLAACDAGGTMTDVILVDETGRSVVGKAATTPHDESIGYMEALFEALDYFEIPKEAQQSFGAHLETAIYTGTSMLNCVINMSGYKTGLITTRGFEDINAQGRGKQTFIGLQWSEISHMQYRRHRTPLVPRKLARGVTERIDMFGKVIIPLYEHEVEQAARELIVDEQCQSIAIVFLQSYKNAEHEERAEAIVRSVMQKAGRDIPIELSSRVAPTMREISRANSTIVQAYATDPARKQLFRIEAELKKIGYRHSLKTVLGYGGVTNIRYPRLFEAAMSGPVGGLMGAKYLGSVIGEQNIVCSDVGGTSFDAGCITAGAVPIEREPGFQDMYLTAPMLSITSIGAGTGTYIRIDPATNRIKLGPDSAGGTPGPTFMEAGNTTPTINDANLLLGILNEHNYLGGKVNVNKETSYRLFKEKVAEPLGLDVYDACEVCIDLLNIQMREHLVRSLMVGRDLRDYVLLGYGGGGPLHLLPYAGDHPYKAVITVPWAGGFSAWGGACMDYAHRRHKTVSVVVAPDASDAERLAAVQPMVEIWDQLRNELVEELVAEGFAKNSIRIQPVAYVRYYGQLEDVEVPLPVANIASTSDLQALIARFEEIYTRMFTLAGKPDVGIYHITEVCVVATVETVKPRLVRNELADKAPPANAVKGTRKIYQKGKWLDANIYKMENMLPGNEVDGLAVIEASNTTLFVPPEWHVRIDEYNVYWMTRKDR</sequence>
<feature type="domain" description="Hydantoinase A/oxoprolinase" evidence="1">
    <location>
        <begin position="223"/>
        <end position="508"/>
    </location>
</feature>
<dbReference type="Pfam" id="PF05378">
    <property type="entry name" value="Hydant_A_N"/>
    <property type="match status" value="1"/>
</dbReference>
<dbReference type="InterPro" id="IPR049517">
    <property type="entry name" value="ACX-like_C"/>
</dbReference>
<dbReference type="EMBL" id="CP011971">
    <property type="protein sequence ID" value="AMN46265.1"/>
    <property type="molecule type" value="Genomic_DNA"/>
</dbReference>
<dbReference type="Pfam" id="PF01968">
    <property type="entry name" value="Hydantoinase_A"/>
    <property type="match status" value="1"/>
</dbReference>
<dbReference type="STRING" id="465721.ACG33_03915"/>
<feature type="domain" description="Acetophenone carboxylase-like C-terminal" evidence="3">
    <location>
        <begin position="521"/>
        <end position="707"/>
    </location>
</feature>
<gene>
    <name evidence="4" type="ORF">ACG33_03915</name>
</gene>